<dbReference type="Proteomes" id="UP000320762">
    <property type="component" value="Unassembled WGS sequence"/>
</dbReference>
<organism evidence="1 2">
    <name type="scientific">Schizophyllum amplum</name>
    <dbReference type="NCBI Taxonomy" id="97359"/>
    <lineage>
        <taxon>Eukaryota</taxon>
        <taxon>Fungi</taxon>
        <taxon>Dikarya</taxon>
        <taxon>Basidiomycota</taxon>
        <taxon>Agaricomycotina</taxon>
        <taxon>Agaricomycetes</taxon>
        <taxon>Agaricomycetidae</taxon>
        <taxon>Agaricales</taxon>
        <taxon>Schizophyllaceae</taxon>
        <taxon>Schizophyllum</taxon>
    </lineage>
</organism>
<comment type="caution">
    <text evidence="1">The sequence shown here is derived from an EMBL/GenBank/DDBJ whole genome shotgun (WGS) entry which is preliminary data.</text>
</comment>
<dbReference type="AlphaFoldDB" id="A0A550C9M3"/>
<gene>
    <name evidence="1" type="ORF">BD626DRAFT_78839</name>
</gene>
<protein>
    <submittedName>
        <fullName evidence="1">Uncharacterized protein</fullName>
    </submittedName>
</protein>
<evidence type="ECO:0000313" key="1">
    <source>
        <dbReference type="EMBL" id="TRM61501.1"/>
    </source>
</evidence>
<accession>A0A550C9M3</accession>
<keyword evidence="2" id="KW-1185">Reference proteome</keyword>
<evidence type="ECO:0000313" key="2">
    <source>
        <dbReference type="Proteomes" id="UP000320762"/>
    </source>
</evidence>
<proteinExistence type="predicted"/>
<sequence length="256" mass="28348">MSGSGVIRRCLVERRSARSEGATEIIWGRRAGARESGSVAEREIRGVGSRGARECQGLAKEYGQRRGGTPGSACCRPSFNGCPVLYATWVVIRLHRIAVARQTCRRHIPQHHTSTGLHLRLAIAIYLHTDAFYFPSRVDLRVRRRCPILHPLHLRFHQSIHHCAAPVCLPIYQPPGELTCCCLHCASIVLLYISRPTLLLSHHISSYSISPLTTLYVYLSGHLLSSDPPPFAREGASWIGEGAVAGAQRRRSRGCC</sequence>
<dbReference type="EMBL" id="VDMD01000016">
    <property type="protein sequence ID" value="TRM61501.1"/>
    <property type="molecule type" value="Genomic_DNA"/>
</dbReference>
<reference evidence="1 2" key="1">
    <citation type="journal article" date="2019" name="New Phytol.">
        <title>Comparative genomics reveals unique wood-decay strategies and fruiting body development in the Schizophyllaceae.</title>
        <authorList>
            <person name="Almasi E."/>
            <person name="Sahu N."/>
            <person name="Krizsan K."/>
            <person name="Balint B."/>
            <person name="Kovacs G.M."/>
            <person name="Kiss B."/>
            <person name="Cseklye J."/>
            <person name="Drula E."/>
            <person name="Henrissat B."/>
            <person name="Nagy I."/>
            <person name="Chovatia M."/>
            <person name="Adam C."/>
            <person name="LaButti K."/>
            <person name="Lipzen A."/>
            <person name="Riley R."/>
            <person name="Grigoriev I.V."/>
            <person name="Nagy L.G."/>
        </authorList>
    </citation>
    <scope>NUCLEOTIDE SEQUENCE [LARGE SCALE GENOMIC DNA]</scope>
    <source>
        <strain evidence="1 2">NL-1724</strain>
    </source>
</reference>
<name>A0A550C9M3_9AGAR</name>